<accession>A0ACC5ZZR6</accession>
<organism evidence="1 2">
    <name type="scientific">Lutimaribacter degradans</name>
    <dbReference type="NCBI Taxonomy" id="2945989"/>
    <lineage>
        <taxon>Bacteria</taxon>
        <taxon>Pseudomonadati</taxon>
        <taxon>Pseudomonadota</taxon>
        <taxon>Alphaproteobacteria</taxon>
        <taxon>Rhodobacterales</taxon>
        <taxon>Roseobacteraceae</taxon>
        <taxon>Lutimaribacter</taxon>
    </lineage>
</organism>
<name>A0ACC5ZZR6_9RHOB</name>
<proteinExistence type="predicted"/>
<dbReference type="Proteomes" id="UP001203036">
    <property type="component" value="Unassembled WGS sequence"/>
</dbReference>
<gene>
    <name evidence="1" type="ORF">M8744_15670</name>
</gene>
<sequence length="352" mass="36932">MKLTLTDEQTMLAESVARLVADQAGQTPSAGSFEADFDRQKWQQIAELGWLGAAVTEAAGGFGGARDMAVVLEKAAPSALAAQLAPTFIGLTILEAAGGAETLVADVISGEAIACGVLSDMASALDVAQNNGQMRLSGRFQAVPMGDVADIYVLALPEVTLCLSADTPGLERQEIRGMDGGARADLVLSDLGITPEMILSQGDRAQTVLKRARLVHAAALTAECSGLAARLFDLTLDYVKQREQFGQPIARFQALQHRLADMFIGLEELRSLALAAARAAEDSTPPDRRLSQAVTGSVDRALHIAKEAIQLHGGVGMTDDMPLGAGLRRIKALQIMPGGAETHRRALLAATG</sequence>
<reference evidence="1" key="1">
    <citation type="submission" date="2022-06" db="EMBL/GenBank/DDBJ databases">
        <title>Lutimaribacter sp. EGI FJ00013, a novel bacterium isolated from a salt lake sediment enrichment.</title>
        <authorList>
            <person name="Gao L."/>
            <person name="Fang B.-Z."/>
            <person name="Li W.-J."/>
        </authorList>
    </citation>
    <scope>NUCLEOTIDE SEQUENCE</scope>
    <source>
        <strain evidence="1">EGI FJ00013</strain>
    </source>
</reference>
<comment type="caution">
    <text evidence="1">The sequence shown here is derived from an EMBL/GenBank/DDBJ whole genome shotgun (WGS) entry which is preliminary data.</text>
</comment>
<dbReference type="EMBL" id="JAMQGO010000013">
    <property type="protein sequence ID" value="MCM2563595.1"/>
    <property type="molecule type" value="Genomic_DNA"/>
</dbReference>
<evidence type="ECO:0000313" key="1">
    <source>
        <dbReference type="EMBL" id="MCM2563595.1"/>
    </source>
</evidence>
<keyword evidence="2" id="KW-1185">Reference proteome</keyword>
<evidence type="ECO:0000313" key="2">
    <source>
        <dbReference type="Proteomes" id="UP001203036"/>
    </source>
</evidence>
<protein>
    <submittedName>
        <fullName evidence="1">Acyl-CoA dehydrogenase family protein</fullName>
    </submittedName>
</protein>